<dbReference type="InterPro" id="IPR050173">
    <property type="entry name" value="ABC_transporter_C-like"/>
</dbReference>
<organism evidence="11 12">
    <name type="scientific">Saprolegnia diclina (strain VS20)</name>
    <dbReference type="NCBI Taxonomy" id="1156394"/>
    <lineage>
        <taxon>Eukaryota</taxon>
        <taxon>Sar</taxon>
        <taxon>Stramenopiles</taxon>
        <taxon>Oomycota</taxon>
        <taxon>Saprolegniomycetes</taxon>
        <taxon>Saprolegniales</taxon>
        <taxon>Saprolegniaceae</taxon>
        <taxon>Saprolegnia</taxon>
    </lineage>
</organism>
<feature type="transmembrane region" description="Helical" evidence="9">
    <location>
        <begin position="136"/>
        <end position="166"/>
    </location>
</feature>
<dbReference type="AlphaFoldDB" id="T0Q341"/>
<evidence type="ECO:0000259" key="10">
    <source>
        <dbReference type="PROSITE" id="PS50929"/>
    </source>
</evidence>
<dbReference type="InterPro" id="IPR036640">
    <property type="entry name" value="ABC1_TM_sf"/>
</dbReference>
<evidence type="ECO:0000256" key="8">
    <source>
        <dbReference type="ARBA" id="ARBA00023136"/>
    </source>
</evidence>
<keyword evidence="12" id="KW-1185">Reference proteome</keyword>
<dbReference type="Gene3D" id="1.20.1560.10">
    <property type="entry name" value="ABC transporter type 1, transmembrane domain"/>
    <property type="match status" value="1"/>
</dbReference>
<evidence type="ECO:0000256" key="6">
    <source>
        <dbReference type="ARBA" id="ARBA00022840"/>
    </source>
</evidence>
<dbReference type="EMBL" id="JH767164">
    <property type="protein sequence ID" value="EQC32274.1"/>
    <property type="molecule type" value="Genomic_DNA"/>
</dbReference>
<dbReference type="GeneID" id="19950749"/>
<dbReference type="OrthoDB" id="79019at2759"/>
<dbReference type="CDD" id="cd18580">
    <property type="entry name" value="ABC_6TM_ABCC_D2"/>
    <property type="match status" value="1"/>
</dbReference>
<dbReference type="InParanoid" id="T0Q341"/>
<dbReference type="GO" id="GO:0140359">
    <property type="term" value="F:ABC-type transporter activity"/>
    <property type="evidence" value="ECO:0007669"/>
    <property type="project" value="InterPro"/>
</dbReference>
<feature type="transmembrane region" description="Helical" evidence="9">
    <location>
        <begin position="244"/>
        <end position="275"/>
    </location>
</feature>
<keyword evidence="8 9" id="KW-0472">Membrane</keyword>
<dbReference type="GO" id="GO:0005524">
    <property type="term" value="F:ATP binding"/>
    <property type="evidence" value="ECO:0007669"/>
    <property type="project" value="UniProtKB-KW"/>
</dbReference>
<dbReference type="STRING" id="1156394.T0Q341"/>
<keyword evidence="2" id="KW-0813">Transport</keyword>
<dbReference type="RefSeq" id="XP_008614215.1">
    <property type="nucleotide sequence ID" value="XM_008615993.1"/>
</dbReference>
<evidence type="ECO:0000256" key="7">
    <source>
        <dbReference type="ARBA" id="ARBA00022989"/>
    </source>
</evidence>
<evidence type="ECO:0000313" key="12">
    <source>
        <dbReference type="Proteomes" id="UP000030762"/>
    </source>
</evidence>
<evidence type="ECO:0000256" key="9">
    <source>
        <dbReference type="SAM" id="Phobius"/>
    </source>
</evidence>
<evidence type="ECO:0000256" key="2">
    <source>
        <dbReference type="ARBA" id="ARBA00022448"/>
    </source>
</evidence>
<dbReference type="GO" id="GO:0016020">
    <property type="term" value="C:membrane"/>
    <property type="evidence" value="ECO:0007669"/>
    <property type="project" value="InterPro"/>
</dbReference>
<feature type="domain" description="ABC transmembrane type-1" evidence="10">
    <location>
        <begin position="19"/>
        <end position="295"/>
    </location>
</feature>
<evidence type="ECO:0000313" key="11">
    <source>
        <dbReference type="EMBL" id="EQC32274.1"/>
    </source>
</evidence>
<dbReference type="PANTHER" id="PTHR24223">
    <property type="entry name" value="ATP-BINDING CASSETTE SUB-FAMILY C"/>
    <property type="match status" value="1"/>
</dbReference>
<dbReference type="InterPro" id="IPR011527">
    <property type="entry name" value="ABC1_TM_dom"/>
</dbReference>
<dbReference type="Pfam" id="PF00664">
    <property type="entry name" value="ABC_membrane"/>
    <property type="match status" value="1"/>
</dbReference>
<dbReference type="eggNOG" id="KOG0054">
    <property type="taxonomic scope" value="Eukaryota"/>
</dbReference>
<dbReference type="OMA" id="WSTHAAF"/>
<accession>T0Q341</accession>
<keyword evidence="4" id="KW-0677">Repeat</keyword>
<evidence type="ECO:0000256" key="5">
    <source>
        <dbReference type="ARBA" id="ARBA00022741"/>
    </source>
</evidence>
<sequence>MYTSYLGATGVNGRLVLTLLLLSYALAQAALAMLDWFMGFWSTHAAFEDRLSSAWIYLGMTFVAILLVLGRSFYVLSIVLKSSKSLHQRLFTKVLGAPVNTFFDLTPVGRILNRFSSDLDQVDSQLPFFGILFLQFLFQILAVAVVCAATSPFILILYLPLFYLFYKIQVYYNVTASALKRMDSTTRSPVVNVIAETINGLSTIRAFGMSSVFAAKGRAALDYNQRFFLVYQVGTRWLQMRLDWVSAAIIAGVAFLAVATKASIGVAAAGLALTYAGQMSAFLSRTTMFFSFVDNIMTCVERLEDYATLPTEGDTKLMAKQAQLSN</sequence>
<dbReference type="PANTHER" id="PTHR24223:SF443">
    <property type="entry name" value="MULTIDRUG-RESISTANCE LIKE PROTEIN 1, ISOFORM I"/>
    <property type="match status" value="1"/>
</dbReference>
<keyword evidence="6" id="KW-0067">ATP-binding</keyword>
<keyword evidence="7 9" id="KW-1133">Transmembrane helix</keyword>
<proteinExistence type="predicted"/>
<protein>
    <recommendedName>
        <fullName evidence="10">ABC transmembrane type-1 domain-containing protein</fullName>
    </recommendedName>
</protein>
<gene>
    <name evidence="11" type="ORF">SDRG_10022</name>
</gene>
<dbReference type="VEuPathDB" id="FungiDB:SDRG_10022"/>
<dbReference type="SUPFAM" id="SSF90123">
    <property type="entry name" value="ABC transporter transmembrane region"/>
    <property type="match status" value="1"/>
</dbReference>
<reference evidence="11 12" key="1">
    <citation type="submission" date="2012-04" db="EMBL/GenBank/DDBJ databases">
        <title>The Genome Sequence of Saprolegnia declina VS20.</title>
        <authorList>
            <consortium name="The Broad Institute Genome Sequencing Platform"/>
            <person name="Russ C."/>
            <person name="Nusbaum C."/>
            <person name="Tyler B."/>
            <person name="van West P."/>
            <person name="Dieguez-Uribeondo J."/>
            <person name="de Bruijn I."/>
            <person name="Tripathy S."/>
            <person name="Jiang R."/>
            <person name="Young S.K."/>
            <person name="Zeng Q."/>
            <person name="Gargeya S."/>
            <person name="Fitzgerald M."/>
            <person name="Haas B."/>
            <person name="Abouelleil A."/>
            <person name="Alvarado L."/>
            <person name="Arachchi H.M."/>
            <person name="Berlin A."/>
            <person name="Chapman S.B."/>
            <person name="Goldberg J."/>
            <person name="Griggs A."/>
            <person name="Gujja S."/>
            <person name="Hansen M."/>
            <person name="Howarth C."/>
            <person name="Imamovic A."/>
            <person name="Larimer J."/>
            <person name="McCowen C."/>
            <person name="Montmayeur A."/>
            <person name="Murphy C."/>
            <person name="Neiman D."/>
            <person name="Pearson M."/>
            <person name="Priest M."/>
            <person name="Roberts A."/>
            <person name="Saif S."/>
            <person name="Shea T."/>
            <person name="Sisk P."/>
            <person name="Sykes S."/>
            <person name="Wortman J."/>
            <person name="Nusbaum C."/>
            <person name="Birren B."/>
        </authorList>
    </citation>
    <scope>NUCLEOTIDE SEQUENCE [LARGE SCALE GENOMIC DNA]</scope>
    <source>
        <strain evidence="11 12">VS20</strain>
    </source>
</reference>
<comment type="subcellular location">
    <subcellularLocation>
        <location evidence="1">Endomembrane system</location>
        <topology evidence="1">Multi-pass membrane protein</topology>
    </subcellularLocation>
</comment>
<keyword evidence="5" id="KW-0547">Nucleotide-binding</keyword>
<dbReference type="GO" id="GO:0012505">
    <property type="term" value="C:endomembrane system"/>
    <property type="evidence" value="ECO:0007669"/>
    <property type="project" value="UniProtKB-SubCell"/>
</dbReference>
<dbReference type="PROSITE" id="PS50929">
    <property type="entry name" value="ABC_TM1F"/>
    <property type="match status" value="1"/>
</dbReference>
<keyword evidence="3 9" id="KW-0812">Transmembrane</keyword>
<evidence type="ECO:0000256" key="4">
    <source>
        <dbReference type="ARBA" id="ARBA00022737"/>
    </source>
</evidence>
<dbReference type="InterPro" id="IPR044726">
    <property type="entry name" value="ABCC_6TM_D2"/>
</dbReference>
<name>T0Q341_SAPDV</name>
<dbReference type="Proteomes" id="UP000030762">
    <property type="component" value="Unassembled WGS sequence"/>
</dbReference>
<evidence type="ECO:0000256" key="3">
    <source>
        <dbReference type="ARBA" id="ARBA00022692"/>
    </source>
</evidence>
<dbReference type="FunFam" id="1.20.1560.10:FF:000013">
    <property type="entry name" value="ABC transporter C family member 2"/>
    <property type="match status" value="1"/>
</dbReference>
<evidence type="ECO:0000256" key="1">
    <source>
        <dbReference type="ARBA" id="ARBA00004127"/>
    </source>
</evidence>
<feature type="transmembrane region" description="Helical" evidence="9">
    <location>
        <begin position="55"/>
        <end position="80"/>
    </location>
</feature>